<organism evidence="7 8">
    <name type="scientific">Candidatus Scalindua rubra</name>
    <dbReference type="NCBI Taxonomy" id="1872076"/>
    <lineage>
        <taxon>Bacteria</taxon>
        <taxon>Pseudomonadati</taxon>
        <taxon>Planctomycetota</taxon>
        <taxon>Candidatus Brocadiia</taxon>
        <taxon>Candidatus Brocadiales</taxon>
        <taxon>Candidatus Scalinduaceae</taxon>
        <taxon>Candidatus Scalindua</taxon>
    </lineage>
</organism>
<keyword evidence="4 5" id="KW-0472">Membrane</keyword>
<keyword evidence="3 5" id="KW-1133">Transmembrane helix</keyword>
<evidence type="ECO:0000313" key="7">
    <source>
        <dbReference type="EMBL" id="ODS34728.1"/>
    </source>
</evidence>
<feature type="transmembrane region" description="Helical" evidence="5">
    <location>
        <begin position="75"/>
        <end position="97"/>
    </location>
</feature>
<dbReference type="AlphaFoldDB" id="A0A1E3XGI6"/>
<evidence type="ECO:0000259" key="6">
    <source>
        <dbReference type="Pfam" id="PF06271"/>
    </source>
</evidence>
<comment type="caution">
    <text evidence="7">The sequence shown here is derived from an EMBL/GenBank/DDBJ whole genome shotgun (WGS) entry which is preliminary data.</text>
</comment>
<protein>
    <submittedName>
        <fullName evidence="7">RDD family protein</fullName>
    </submittedName>
</protein>
<gene>
    <name evidence="7" type="ORF">SCARUB_00164</name>
</gene>
<sequence>MNSSSELLQTNRHKWSWWLLRLIPAFLPIVGWFWAFTQALGFLNDSFDVENHEYYPCDSQPCGRWTRFGAAAIDLLLAWVLFLIPVFGWIIGIWFIVVRDGLRKPGASPGKRLFHLKVVPWNKPYRSEKTVTRNIFLIIPLLNVIAILIEGAVLLLTKDPSRLIGDRMAGMKVVHASKTSLSNGA</sequence>
<proteinExistence type="predicted"/>
<name>A0A1E3XGI6_9BACT</name>
<feature type="domain" description="RDD" evidence="6">
    <location>
        <begin position="101"/>
        <end position="170"/>
    </location>
</feature>
<dbReference type="EMBL" id="MAYW01000002">
    <property type="protein sequence ID" value="ODS34728.1"/>
    <property type="molecule type" value="Genomic_DNA"/>
</dbReference>
<evidence type="ECO:0000256" key="1">
    <source>
        <dbReference type="ARBA" id="ARBA00004141"/>
    </source>
</evidence>
<accession>A0A1E3XGI6</accession>
<comment type="subcellular location">
    <subcellularLocation>
        <location evidence="1">Membrane</location>
        <topology evidence="1">Multi-pass membrane protein</topology>
    </subcellularLocation>
</comment>
<feature type="transmembrane region" description="Helical" evidence="5">
    <location>
        <begin position="135"/>
        <end position="157"/>
    </location>
</feature>
<evidence type="ECO:0000256" key="5">
    <source>
        <dbReference type="SAM" id="Phobius"/>
    </source>
</evidence>
<dbReference type="InterPro" id="IPR010432">
    <property type="entry name" value="RDD"/>
</dbReference>
<keyword evidence="2 5" id="KW-0812">Transmembrane</keyword>
<evidence type="ECO:0000256" key="4">
    <source>
        <dbReference type="ARBA" id="ARBA00023136"/>
    </source>
</evidence>
<dbReference type="Proteomes" id="UP000094056">
    <property type="component" value="Unassembled WGS sequence"/>
</dbReference>
<evidence type="ECO:0000256" key="2">
    <source>
        <dbReference type="ARBA" id="ARBA00022692"/>
    </source>
</evidence>
<evidence type="ECO:0000313" key="8">
    <source>
        <dbReference type="Proteomes" id="UP000094056"/>
    </source>
</evidence>
<reference evidence="7 8" key="1">
    <citation type="submission" date="2016-07" db="EMBL/GenBank/DDBJ databases">
        <title>Draft genome of Scalindua rubra, obtained from a brine-seawater interface in the Red Sea, sheds light on salt adaptation in anammox bacteria.</title>
        <authorList>
            <person name="Speth D.R."/>
            <person name="Lagkouvardos I."/>
            <person name="Wang Y."/>
            <person name="Qian P.-Y."/>
            <person name="Dutilh B.E."/>
            <person name="Jetten M.S."/>
        </authorList>
    </citation>
    <scope>NUCLEOTIDE SEQUENCE [LARGE SCALE GENOMIC DNA]</scope>
    <source>
        <strain evidence="7">BSI-1</strain>
    </source>
</reference>
<dbReference type="GO" id="GO:0016020">
    <property type="term" value="C:membrane"/>
    <property type="evidence" value="ECO:0007669"/>
    <property type="project" value="UniProtKB-SubCell"/>
</dbReference>
<feature type="transmembrane region" description="Helical" evidence="5">
    <location>
        <begin position="15"/>
        <end position="36"/>
    </location>
</feature>
<dbReference type="Pfam" id="PF06271">
    <property type="entry name" value="RDD"/>
    <property type="match status" value="1"/>
</dbReference>
<evidence type="ECO:0000256" key="3">
    <source>
        <dbReference type="ARBA" id="ARBA00022989"/>
    </source>
</evidence>